<comment type="similarity">
    <text evidence="1">Belongs to the sigma-70 factor family. ECF subfamily.</text>
</comment>
<evidence type="ECO:0000259" key="7">
    <source>
        <dbReference type="Pfam" id="PF04545"/>
    </source>
</evidence>
<evidence type="ECO:0008006" key="10">
    <source>
        <dbReference type="Google" id="ProtNLM"/>
    </source>
</evidence>
<dbReference type="GO" id="GO:0003677">
    <property type="term" value="F:DNA binding"/>
    <property type="evidence" value="ECO:0007669"/>
    <property type="project" value="UniProtKB-KW"/>
</dbReference>
<dbReference type="InterPro" id="IPR007630">
    <property type="entry name" value="RNA_pol_sigma70_r4"/>
</dbReference>
<dbReference type="InterPro" id="IPR039425">
    <property type="entry name" value="RNA_pol_sigma-70-like"/>
</dbReference>
<dbReference type="AlphaFoldDB" id="A0A401U774"/>
<evidence type="ECO:0000256" key="3">
    <source>
        <dbReference type="ARBA" id="ARBA00023082"/>
    </source>
</evidence>
<dbReference type="GO" id="GO:0016987">
    <property type="term" value="F:sigma factor activity"/>
    <property type="evidence" value="ECO:0007669"/>
    <property type="project" value="UniProtKB-KW"/>
</dbReference>
<dbReference type="SUPFAM" id="SSF88659">
    <property type="entry name" value="Sigma3 and sigma4 domains of RNA polymerase sigma factors"/>
    <property type="match status" value="1"/>
</dbReference>
<dbReference type="Gene3D" id="1.10.10.10">
    <property type="entry name" value="Winged helix-like DNA-binding domain superfamily/Winged helix DNA-binding domain"/>
    <property type="match status" value="1"/>
</dbReference>
<evidence type="ECO:0000313" key="8">
    <source>
        <dbReference type="EMBL" id="GCC50737.1"/>
    </source>
</evidence>
<name>A0A401U774_9BACT</name>
<dbReference type="Proteomes" id="UP000288227">
    <property type="component" value="Unassembled WGS sequence"/>
</dbReference>
<feature type="domain" description="RNA polymerase sigma-70 region 2" evidence="6">
    <location>
        <begin position="1"/>
        <end position="41"/>
    </location>
</feature>
<feature type="domain" description="RNA polymerase sigma-70 region 4" evidence="7">
    <location>
        <begin position="77"/>
        <end position="125"/>
    </location>
</feature>
<evidence type="ECO:0000313" key="9">
    <source>
        <dbReference type="Proteomes" id="UP000288227"/>
    </source>
</evidence>
<evidence type="ECO:0000256" key="4">
    <source>
        <dbReference type="ARBA" id="ARBA00023125"/>
    </source>
</evidence>
<dbReference type="CDD" id="cd06171">
    <property type="entry name" value="Sigma70_r4"/>
    <property type="match status" value="1"/>
</dbReference>
<protein>
    <recommendedName>
        <fullName evidence="10">RNA polymerase subunit sigma-70</fullName>
    </recommendedName>
</protein>
<keyword evidence="4" id="KW-0238">DNA-binding</keyword>
<sequence length="130" mass="15014">MQDIFLKIWDRIDQYDSSKGKLFTWMLNIARNQAIDKTRSKEISKDQKTKGIDSLVHTIDRQDALEQNIDGIGLKEVLNKLVAEQRFVVEHLYFKGYSQSELAEEFNIPLGTVKTRLRSAMQQLRSIVGA</sequence>
<evidence type="ECO:0000256" key="2">
    <source>
        <dbReference type="ARBA" id="ARBA00023015"/>
    </source>
</evidence>
<organism evidence="8 9">
    <name type="scientific">Chryseotalea sanaruensis</name>
    <dbReference type="NCBI Taxonomy" id="2482724"/>
    <lineage>
        <taxon>Bacteria</taxon>
        <taxon>Pseudomonadati</taxon>
        <taxon>Bacteroidota</taxon>
        <taxon>Cytophagia</taxon>
        <taxon>Cytophagales</taxon>
        <taxon>Chryseotaleaceae</taxon>
        <taxon>Chryseotalea</taxon>
    </lineage>
</organism>
<reference evidence="8 9" key="1">
    <citation type="submission" date="2018-11" db="EMBL/GenBank/DDBJ databases">
        <title>Chryseotalea sanarue gen. nov., sp., nov., a member of the family Cytophagaceae, isolated from a brackish lake in Hamamatsu Japan.</title>
        <authorList>
            <person name="Maejima Y."/>
            <person name="Iino T."/>
            <person name="Muraguchi Y."/>
            <person name="Fukuda K."/>
            <person name="Ohkuma M."/>
            <person name="Moriuchi R."/>
            <person name="Dohra H."/>
            <person name="Kimbara K."/>
            <person name="Shintani M."/>
        </authorList>
    </citation>
    <scope>NUCLEOTIDE SEQUENCE [LARGE SCALE GENOMIC DNA]</scope>
    <source>
        <strain evidence="8 9">Ys</strain>
    </source>
</reference>
<proteinExistence type="inferred from homology"/>
<dbReference type="PANTHER" id="PTHR43133:SF62">
    <property type="entry name" value="RNA POLYMERASE SIGMA FACTOR SIGZ"/>
    <property type="match status" value="1"/>
</dbReference>
<gene>
    <name evidence="8" type="ORF">SanaruYs_09550</name>
</gene>
<keyword evidence="9" id="KW-1185">Reference proteome</keyword>
<keyword evidence="2" id="KW-0805">Transcription regulation</keyword>
<dbReference type="InterPro" id="IPR014284">
    <property type="entry name" value="RNA_pol_sigma-70_dom"/>
</dbReference>
<dbReference type="Gene3D" id="1.10.1740.10">
    <property type="match status" value="1"/>
</dbReference>
<dbReference type="InterPro" id="IPR007627">
    <property type="entry name" value="RNA_pol_sigma70_r2"/>
</dbReference>
<keyword evidence="3" id="KW-0731">Sigma factor</keyword>
<accession>A0A401U774</accession>
<dbReference type="EMBL" id="BHXQ01000002">
    <property type="protein sequence ID" value="GCC50737.1"/>
    <property type="molecule type" value="Genomic_DNA"/>
</dbReference>
<comment type="caution">
    <text evidence="8">The sequence shown here is derived from an EMBL/GenBank/DDBJ whole genome shotgun (WGS) entry which is preliminary data.</text>
</comment>
<dbReference type="Pfam" id="PF04545">
    <property type="entry name" value="Sigma70_r4"/>
    <property type="match status" value="1"/>
</dbReference>
<evidence type="ECO:0000259" key="6">
    <source>
        <dbReference type="Pfam" id="PF04542"/>
    </source>
</evidence>
<dbReference type="NCBIfam" id="TIGR02937">
    <property type="entry name" value="sigma70-ECF"/>
    <property type="match status" value="1"/>
</dbReference>
<evidence type="ECO:0000256" key="5">
    <source>
        <dbReference type="ARBA" id="ARBA00023163"/>
    </source>
</evidence>
<keyword evidence="5" id="KW-0804">Transcription</keyword>
<dbReference type="InterPro" id="IPR013325">
    <property type="entry name" value="RNA_pol_sigma_r2"/>
</dbReference>
<dbReference type="InterPro" id="IPR013324">
    <property type="entry name" value="RNA_pol_sigma_r3/r4-like"/>
</dbReference>
<evidence type="ECO:0000256" key="1">
    <source>
        <dbReference type="ARBA" id="ARBA00010641"/>
    </source>
</evidence>
<dbReference type="InterPro" id="IPR036388">
    <property type="entry name" value="WH-like_DNA-bd_sf"/>
</dbReference>
<dbReference type="GO" id="GO:0006352">
    <property type="term" value="P:DNA-templated transcription initiation"/>
    <property type="evidence" value="ECO:0007669"/>
    <property type="project" value="InterPro"/>
</dbReference>
<dbReference type="Pfam" id="PF04542">
    <property type="entry name" value="Sigma70_r2"/>
    <property type="match status" value="1"/>
</dbReference>
<dbReference type="PANTHER" id="PTHR43133">
    <property type="entry name" value="RNA POLYMERASE ECF-TYPE SIGMA FACTO"/>
    <property type="match status" value="1"/>
</dbReference>
<dbReference type="SUPFAM" id="SSF88946">
    <property type="entry name" value="Sigma2 domain of RNA polymerase sigma factors"/>
    <property type="match status" value="1"/>
</dbReference>